<sequence length="76" mass="8860">MMMKDNLTKALIYESQGLLNDAGKIYKDILDIYPDDEKAKLGLIRVKKNLENPMLALFLSTDEKDINKFKRWLVDI</sequence>
<dbReference type="EMBL" id="CP053832">
    <property type="protein sequence ID" value="QKF84661.1"/>
    <property type="molecule type" value="Genomic_DNA"/>
</dbReference>
<reference evidence="1 2" key="1">
    <citation type="submission" date="2020-05" db="EMBL/GenBank/DDBJ databases">
        <title>Complete genome sequencing of Campylobacter and Arcobacter type strains.</title>
        <authorList>
            <person name="Miller W.G."/>
            <person name="Yee E."/>
        </authorList>
    </citation>
    <scope>NUCLEOTIDE SEQUENCE [LARGE SCALE GENOMIC DNA]</scope>
    <source>
        <strain evidence="1 2">LMG 6451</strain>
    </source>
</reference>
<dbReference type="Proteomes" id="UP000509722">
    <property type="component" value="Chromosome"/>
</dbReference>
<dbReference type="AlphaFoldDB" id="A0AAE7EAI4"/>
<evidence type="ECO:0008006" key="3">
    <source>
        <dbReference type="Google" id="ProtNLM"/>
    </source>
</evidence>
<proteinExistence type="predicted"/>
<gene>
    <name evidence="1" type="ORF">CURT_1194</name>
</gene>
<organism evidence="1 2">
    <name type="scientific">Campylobacter ureolyticus</name>
    <dbReference type="NCBI Taxonomy" id="827"/>
    <lineage>
        <taxon>Bacteria</taxon>
        <taxon>Pseudomonadati</taxon>
        <taxon>Campylobacterota</taxon>
        <taxon>Epsilonproteobacteria</taxon>
        <taxon>Campylobacterales</taxon>
        <taxon>Campylobacteraceae</taxon>
        <taxon>Campylobacter</taxon>
    </lineage>
</organism>
<evidence type="ECO:0000313" key="1">
    <source>
        <dbReference type="EMBL" id="QKF84661.1"/>
    </source>
</evidence>
<name>A0AAE7EAI4_9BACT</name>
<accession>A0AAE7EAI4</accession>
<evidence type="ECO:0000313" key="2">
    <source>
        <dbReference type="Proteomes" id="UP000509722"/>
    </source>
</evidence>
<protein>
    <recommendedName>
        <fullName evidence="3">Tetratricopeptide repeat protein</fullName>
    </recommendedName>
</protein>